<dbReference type="InterPro" id="IPR002126">
    <property type="entry name" value="Cadherin-like_dom"/>
</dbReference>
<protein>
    <recommendedName>
        <fullName evidence="9">Cadherin domain-containing protein</fullName>
    </recommendedName>
</protein>
<dbReference type="GO" id="GO:0007156">
    <property type="term" value="P:homophilic cell adhesion via plasma membrane adhesion molecules"/>
    <property type="evidence" value="ECO:0007669"/>
    <property type="project" value="InterPro"/>
</dbReference>
<feature type="compositionally biased region" description="Basic and acidic residues" evidence="6">
    <location>
        <begin position="1218"/>
        <end position="1231"/>
    </location>
</feature>
<evidence type="ECO:0000313" key="10">
    <source>
        <dbReference type="EMBL" id="KAK8406941.1"/>
    </source>
</evidence>
<organism evidence="10 11">
    <name type="scientific">Scylla paramamosain</name>
    <name type="common">Mud crab</name>
    <dbReference type="NCBI Taxonomy" id="85552"/>
    <lineage>
        <taxon>Eukaryota</taxon>
        <taxon>Metazoa</taxon>
        <taxon>Ecdysozoa</taxon>
        <taxon>Arthropoda</taxon>
        <taxon>Crustacea</taxon>
        <taxon>Multicrustacea</taxon>
        <taxon>Malacostraca</taxon>
        <taxon>Eumalacostraca</taxon>
        <taxon>Eucarida</taxon>
        <taxon>Decapoda</taxon>
        <taxon>Pleocyemata</taxon>
        <taxon>Brachyura</taxon>
        <taxon>Eubrachyura</taxon>
        <taxon>Portunoidea</taxon>
        <taxon>Portunidae</taxon>
        <taxon>Portuninae</taxon>
        <taxon>Scylla</taxon>
    </lineage>
</organism>
<feature type="transmembrane region" description="Helical" evidence="7">
    <location>
        <begin position="964"/>
        <end position="988"/>
    </location>
</feature>
<gene>
    <name evidence="10" type="ORF">O3P69_007471</name>
</gene>
<accession>A0AAW0V6G7</accession>
<dbReference type="EMBL" id="JARAKH010000002">
    <property type="protein sequence ID" value="KAK8406941.1"/>
    <property type="molecule type" value="Genomic_DNA"/>
</dbReference>
<keyword evidence="4" id="KW-0325">Glycoprotein</keyword>
<feature type="compositionally biased region" description="Low complexity" evidence="6">
    <location>
        <begin position="1137"/>
        <end position="1149"/>
    </location>
</feature>
<evidence type="ECO:0000256" key="6">
    <source>
        <dbReference type="SAM" id="MobiDB-lite"/>
    </source>
</evidence>
<feature type="domain" description="Cadherin" evidence="9">
    <location>
        <begin position="273"/>
        <end position="402"/>
    </location>
</feature>
<dbReference type="GO" id="GO:0005886">
    <property type="term" value="C:plasma membrane"/>
    <property type="evidence" value="ECO:0007669"/>
    <property type="project" value="TreeGrafter"/>
</dbReference>
<keyword evidence="8" id="KW-0732">Signal</keyword>
<dbReference type="SMART" id="SM00112">
    <property type="entry name" value="CA"/>
    <property type="match status" value="3"/>
</dbReference>
<proteinExistence type="predicted"/>
<name>A0AAW0V6G7_SCYPA</name>
<evidence type="ECO:0000256" key="3">
    <source>
        <dbReference type="ARBA" id="ARBA00022989"/>
    </source>
</evidence>
<feature type="region of interest" description="Disordered" evidence="6">
    <location>
        <begin position="1081"/>
        <end position="1284"/>
    </location>
</feature>
<feature type="chain" id="PRO_5044013221" description="Cadherin domain-containing protein" evidence="8">
    <location>
        <begin position="23"/>
        <end position="1284"/>
    </location>
</feature>
<comment type="caution">
    <text evidence="10">The sequence shown here is derived from an EMBL/GenBank/DDBJ whole genome shotgun (WGS) entry which is preliminary data.</text>
</comment>
<feature type="region of interest" description="Disordered" evidence="6">
    <location>
        <begin position="1044"/>
        <end position="1069"/>
    </location>
</feature>
<evidence type="ECO:0000256" key="8">
    <source>
        <dbReference type="SAM" id="SignalP"/>
    </source>
</evidence>
<comment type="subcellular location">
    <subcellularLocation>
        <location evidence="1">Membrane</location>
        <topology evidence="1">Single-pass membrane protein</topology>
    </subcellularLocation>
</comment>
<evidence type="ECO:0000256" key="5">
    <source>
        <dbReference type="PROSITE-ProRule" id="PRU00043"/>
    </source>
</evidence>
<keyword evidence="11" id="KW-1185">Reference proteome</keyword>
<dbReference type="Pfam" id="PF00028">
    <property type="entry name" value="Cadherin"/>
    <property type="match status" value="1"/>
</dbReference>
<dbReference type="InterPro" id="IPR050174">
    <property type="entry name" value="Protocadherin/Cadherin-CA"/>
</dbReference>
<feature type="compositionally biased region" description="Basic and acidic residues" evidence="6">
    <location>
        <begin position="1238"/>
        <end position="1270"/>
    </location>
</feature>
<evidence type="ECO:0000313" key="11">
    <source>
        <dbReference type="Proteomes" id="UP001487740"/>
    </source>
</evidence>
<dbReference type="InterPro" id="IPR015919">
    <property type="entry name" value="Cadherin-like_sf"/>
</dbReference>
<feature type="compositionally biased region" description="Polar residues" evidence="6">
    <location>
        <begin position="1027"/>
        <end position="1039"/>
    </location>
</feature>
<dbReference type="SUPFAM" id="SSF49313">
    <property type="entry name" value="Cadherin-like"/>
    <property type="match status" value="2"/>
</dbReference>
<keyword evidence="2 7" id="KW-0812">Transmembrane</keyword>
<dbReference type="PANTHER" id="PTHR24028">
    <property type="entry name" value="CADHERIN-87A"/>
    <property type="match status" value="1"/>
</dbReference>
<evidence type="ECO:0000256" key="1">
    <source>
        <dbReference type="ARBA" id="ARBA00004167"/>
    </source>
</evidence>
<feature type="domain" description="Cadherin" evidence="9">
    <location>
        <begin position="787"/>
        <end position="861"/>
    </location>
</feature>
<dbReference type="Gene3D" id="2.60.40.60">
    <property type="entry name" value="Cadherins"/>
    <property type="match status" value="4"/>
</dbReference>
<feature type="signal peptide" evidence="8">
    <location>
        <begin position="1"/>
        <end position="22"/>
    </location>
</feature>
<feature type="compositionally biased region" description="Basic and acidic residues" evidence="6">
    <location>
        <begin position="1127"/>
        <end position="1136"/>
    </location>
</feature>
<dbReference type="Proteomes" id="UP001487740">
    <property type="component" value="Unassembled WGS sequence"/>
</dbReference>
<keyword evidence="7" id="KW-0472">Membrane</keyword>
<dbReference type="PROSITE" id="PS50268">
    <property type="entry name" value="CADHERIN_2"/>
    <property type="match status" value="3"/>
</dbReference>
<keyword evidence="3 7" id="KW-1133">Transmembrane helix</keyword>
<feature type="compositionally biased region" description="Acidic residues" evidence="6">
    <location>
        <begin position="1271"/>
        <end position="1284"/>
    </location>
</feature>
<dbReference type="PANTHER" id="PTHR24028:SF328">
    <property type="entry name" value="CADHERIN-3"/>
    <property type="match status" value="1"/>
</dbReference>
<dbReference type="GO" id="GO:0005509">
    <property type="term" value="F:calcium ion binding"/>
    <property type="evidence" value="ECO:0007669"/>
    <property type="project" value="UniProtKB-UniRule"/>
</dbReference>
<keyword evidence="5" id="KW-0106">Calcium</keyword>
<evidence type="ECO:0000259" key="9">
    <source>
        <dbReference type="PROSITE" id="PS50268"/>
    </source>
</evidence>
<evidence type="ECO:0000256" key="2">
    <source>
        <dbReference type="ARBA" id="ARBA00022692"/>
    </source>
</evidence>
<sequence>MAFIRSLAFFVWVFAQVLLVSAQWKDNVDCITFFNTSEVPISGINQIVTVDVDVEELVSVNEELYTLFWDTKNVEEPKIEDSNFTKYFTIDNAVGGLWKVSVKTNLEGLPDYNPIPQGKIDALFIFTKSSDGVGPETCRVTLTHNIIDDNNQRPVPDKINDTLTIEEGFMLNYPIYNFASVVQDKDGTSPNNEFIVMMDPNCPLEATKKSYISGEKAVDVFYQLKRSLDYETEPGPIVCDVTFQDPGTPSSGSTKGTITVIIRNVPDEPPKFSENYYYATVESIVATNTSLIIQPSSISAVDGDSGDITSSVTYTMTNAQGDVDGTTYFKINEVTGEVTLIKDLDTPFLVDHQQVMFFLKASDTSQAIANALLVVTLPPPPTTTTSTTTSSTTTGTSCEPCICTTYTTEEITECPSPEPCTPCPTETTTEFTCPTTPSEVTCTPCPTETTTECICPSTPYPTTPSEGTCTPCPTETTTECICPSTPYPTTPSEGTCTPCPTETTTECICPSTPCPTETTTECICPSTPYPTTPSEGTDSTITWGPDQPTLIFERPSYTGSTYALADKVYYIKVKDIGYEVIYDWSDGYESKKYFNIDSKSGWITVNKDNPPPEGLHELEATAMVKSVHSEHTETKVNIYVMPVPIDQPSILNSLISHTVVESEEEEDVANITVSQISGKVCITEAQPLEAHERFSVTRQDGRTWILRKTGSLDYEEMQEITMVVEAFEEDIKCPEVSEDISPTLQRSQVLVLINVEDKNDVAPLFDSESMVVAYPTNEALRRAVGPVVSVQAKDSDGPEVKYSITGKAADQFTVNENTGEVFVVKGLDCNPQCEFSVNASDTVNSNRLSVTVLPLGMDHIFTLHMDTTVSEVDEQLTELSQKVGAQISELYVNPAPPATMTWGRRHKREAGMTLEVQVYSLKNYSLMSLDELNSALEGATSPIQAEKFVDEPVFKPEPEDTTGLTAAVAVLGTLLGLVLIAGVGFFVYKKKKGKGSPKPRPPSPPISTLGKVYQNHSFEEDGHDTQRSLGHKTNNSLNGFTSVQVHSTQNGDSPPMHRSPLALPSDSIPLRNIDNQQQAGLRRTNPDAPDYFGSSSPAPPPSFTRTTGSSSPAPPPSTSSSFPIYAEIKKPKDPKPKSTSFPSSSSSSSRPEKNVPLTDFSSNSTEKKPDVPTADYEEVGSSKFSALKSSPPPRRSNRHKSDDDDDENVKEGLAYPGGKHDSDEPGDEKKSVAFKVMVDTKEIEAENKGPAQRKAEAEMLMEANRKKLQEEDNEDEDQEETAKL</sequence>
<dbReference type="PRINTS" id="PR00205">
    <property type="entry name" value="CADHERIN"/>
</dbReference>
<feature type="domain" description="Cadherin" evidence="9">
    <location>
        <begin position="646"/>
        <end position="765"/>
    </location>
</feature>
<reference evidence="10 11" key="1">
    <citation type="submission" date="2023-03" db="EMBL/GenBank/DDBJ databases">
        <title>High-quality genome of Scylla paramamosain provides insights in environmental adaptation.</title>
        <authorList>
            <person name="Zhang L."/>
        </authorList>
    </citation>
    <scope>NUCLEOTIDE SEQUENCE [LARGE SCALE GENOMIC DNA]</scope>
    <source>
        <strain evidence="10">LZ_2023a</strain>
        <tissue evidence="10">Muscle</tissue>
    </source>
</reference>
<evidence type="ECO:0000256" key="7">
    <source>
        <dbReference type="SAM" id="Phobius"/>
    </source>
</evidence>
<feature type="region of interest" description="Disordered" evidence="6">
    <location>
        <begin position="1020"/>
        <end position="1039"/>
    </location>
</feature>
<evidence type="ECO:0000256" key="4">
    <source>
        <dbReference type="ARBA" id="ARBA00023180"/>
    </source>
</evidence>
<dbReference type="CDD" id="cd11304">
    <property type="entry name" value="Cadherin_repeat"/>
    <property type="match status" value="3"/>
</dbReference>